<evidence type="ECO:0000256" key="1">
    <source>
        <dbReference type="SAM" id="MobiDB-lite"/>
    </source>
</evidence>
<comment type="caution">
    <text evidence="2">The sequence shown here is derived from an EMBL/GenBank/DDBJ whole genome shotgun (WGS) entry which is preliminary data.</text>
</comment>
<name>A0ABD2X0Z2_9HYME</name>
<evidence type="ECO:0000313" key="3">
    <source>
        <dbReference type="Proteomes" id="UP001627154"/>
    </source>
</evidence>
<gene>
    <name evidence="2" type="ORF">TKK_008063</name>
</gene>
<evidence type="ECO:0000313" key="2">
    <source>
        <dbReference type="EMBL" id="KAL3398978.1"/>
    </source>
</evidence>
<reference evidence="2 3" key="1">
    <citation type="journal article" date="2024" name="bioRxiv">
        <title>A reference genome for Trichogramma kaykai: A tiny desert-dwelling parasitoid wasp with competing sex-ratio distorters.</title>
        <authorList>
            <person name="Culotta J."/>
            <person name="Lindsey A.R."/>
        </authorList>
    </citation>
    <scope>NUCLEOTIDE SEQUENCE [LARGE SCALE GENOMIC DNA]</scope>
    <source>
        <strain evidence="2 3">KSX58</strain>
    </source>
</reference>
<proteinExistence type="predicted"/>
<sequence>MFNPSICAKRWENEYFGNNHRATVPISESALKKEDINGKKFNSSPIKVSNPSSRSVLSCIENVNVPPKRSIFDVSGHSSPLMFSSESDGNENSPPRKLAKCTTRSGHEPSPKVINTVFEPEVISEPSCSPDNHDIEVIDNVPYMVPVLNPCGRPKGAVKNAFGLKLNSCELQPYGQLHIDIRAEMILERIVRSKILLNTEYGVHPIHFHELYCNLPCWIFDDNVDINIVANYFQNESYQ</sequence>
<protein>
    <submittedName>
        <fullName evidence="2">Uncharacterized protein</fullName>
    </submittedName>
</protein>
<accession>A0ABD2X0Z2</accession>
<keyword evidence="3" id="KW-1185">Reference proteome</keyword>
<dbReference type="Proteomes" id="UP001627154">
    <property type="component" value="Unassembled WGS sequence"/>
</dbReference>
<organism evidence="2 3">
    <name type="scientific">Trichogramma kaykai</name>
    <dbReference type="NCBI Taxonomy" id="54128"/>
    <lineage>
        <taxon>Eukaryota</taxon>
        <taxon>Metazoa</taxon>
        <taxon>Ecdysozoa</taxon>
        <taxon>Arthropoda</taxon>
        <taxon>Hexapoda</taxon>
        <taxon>Insecta</taxon>
        <taxon>Pterygota</taxon>
        <taxon>Neoptera</taxon>
        <taxon>Endopterygota</taxon>
        <taxon>Hymenoptera</taxon>
        <taxon>Apocrita</taxon>
        <taxon>Proctotrupomorpha</taxon>
        <taxon>Chalcidoidea</taxon>
        <taxon>Trichogrammatidae</taxon>
        <taxon>Trichogramma</taxon>
    </lineage>
</organism>
<feature type="region of interest" description="Disordered" evidence="1">
    <location>
        <begin position="82"/>
        <end position="112"/>
    </location>
</feature>
<dbReference type="EMBL" id="JBJJXI010000059">
    <property type="protein sequence ID" value="KAL3398978.1"/>
    <property type="molecule type" value="Genomic_DNA"/>
</dbReference>
<feature type="compositionally biased region" description="Polar residues" evidence="1">
    <location>
        <begin position="82"/>
        <end position="93"/>
    </location>
</feature>
<dbReference type="AlphaFoldDB" id="A0ABD2X0Z2"/>